<keyword evidence="4" id="KW-0418">Kinase</keyword>
<evidence type="ECO:0000313" key="7">
    <source>
        <dbReference type="EMBL" id="KAF0022767.1"/>
    </source>
</evidence>
<keyword evidence="5" id="KW-0067">ATP-binding</keyword>
<dbReference type="Proteomes" id="UP000438429">
    <property type="component" value="Unassembled WGS sequence"/>
</dbReference>
<sequence length="221" mass="25932">MELENIVANTVLLKAREGGVGNRKGKSKKWKQMLQFPHISLCEELRQTTDGRVCLESHHSQIDQHDLHDLRCSSSNHICLSVEFPELLCICPHHRCKTQCLDDLLPVYGDMLIYLNGHVTCTVAQKCRAEYKISQNRCQRHFCDTRPELRRCVKFLDAVAEYEVTPDEKRKECGQEFIDKYFNPKSVFECTARWLSLHHELREAEKEDKNEKDKNLQMHFE</sequence>
<gene>
    <name evidence="7" type="ORF">F2P81_024748</name>
</gene>
<dbReference type="PANTHER" id="PTHR24355:SF15">
    <property type="entry name" value="G PROTEIN-COUPLED RECEPTOR KINASE 6"/>
    <property type="match status" value="1"/>
</dbReference>
<protein>
    <recommendedName>
        <fullName evidence="6">RGS domain-containing protein</fullName>
    </recommendedName>
</protein>
<evidence type="ECO:0000256" key="1">
    <source>
        <dbReference type="ARBA" id="ARBA00022527"/>
    </source>
</evidence>
<dbReference type="Pfam" id="PF00615">
    <property type="entry name" value="RGS"/>
    <property type="match status" value="1"/>
</dbReference>
<dbReference type="GO" id="GO:0004703">
    <property type="term" value="F:G protein-coupled receptor kinase activity"/>
    <property type="evidence" value="ECO:0007669"/>
    <property type="project" value="TreeGrafter"/>
</dbReference>
<dbReference type="InterPro" id="IPR044926">
    <property type="entry name" value="RGS_subdomain_2"/>
</dbReference>
<dbReference type="EMBL" id="VEVO01000023">
    <property type="protein sequence ID" value="KAF0022767.1"/>
    <property type="molecule type" value="Genomic_DNA"/>
</dbReference>
<evidence type="ECO:0000313" key="8">
    <source>
        <dbReference type="Proteomes" id="UP000438429"/>
    </source>
</evidence>
<comment type="caution">
    <text evidence="7">The sequence shown here is derived from an EMBL/GenBank/DDBJ whole genome shotgun (WGS) entry which is preliminary data.</text>
</comment>
<keyword evidence="2" id="KW-0808">Transferase</keyword>
<evidence type="ECO:0000256" key="5">
    <source>
        <dbReference type="ARBA" id="ARBA00022840"/>
    </source>
</evidence>
<dbReference type="AlphaFoldDB" id="A0A6A4RR31"/>
<feature type="domain" description="RGS" evidence="6">
    <location>
        <begin position="140"/>
        <end position="186"/>
    </location>
</feature>
<reference evidence="7 8" key="1">
    <citation type="submission" date="2019-06" db="EMBL/GenBank/DDBJ databases">
        <title>Draft genomes of female and male turbot (Scophthalmus maximus).</title>
        <authorList>
            <person name="Xu H."/>
            <person name="Xu X.-W."/>
            <person name="Shao C."/>
            <person name="Chen S."/>
        </authorList>
    </citation>
    <scope>NUCLEOTIDE SEQUENCE [LARGE SCALE GENOMIC DNA]</scope>
    <source>
        <strain evidence="7">Ysfricsl-2016a</strain>
        <tissue evidence="7">Blood</tissue>
    </source>
</reference>
<dbReference type="GO" id="GO:0005524">
    <property type="term" value="F:ATP binding"/>
    <property type="evidence" value="ECO:0007669"/>
    <property type="project" value="UniProtKB-KW"/>
</dbReference>
<dbReference type="PANTHER" id="PTHR24355">
    <property type="entry name" value="G PROTEIN-COUPLED RECEPTOR KINASE/RIBOSOMAL PROTEIN S6 KINASE"/>
    <property type="match status" value="1"/>
</dbReference>
<keyword evidence="3" id="KW-0547">Nucleotide-binding</keyword>
<keyword evidence="1" id="KW-0723">Serine/threonine-protein kinase</keyword>
<evidence type="ECO:0000256" key="4">
    <source>
        <dbReference type="ARBA" id="ARBA00022777"/>
    </source>
</evidence>
<dbReference type="GO" id="GO:0005737">
    <property type="term" value="C:cytoplasm"/>
    <property type="evidence" value="ECO:0007669"/>
    <property type="project" value="TreeGrafter"/>
</dbReference>
<proteinExistence type="predicted"/>
<evidence type="ECO:0000256" key="2">
    <source>
        <dbReference type="ARBA" id="ARBA00022679"/>
    </source>
</evidence>
<organism evidence="7 8">
    <name type="scientific">Scophthalmus maximus</name>
    <name type="common">Turbot</name>
    <name type="synonym">Psetta maxima</name>
    <dbReference type="NCBI Taxonomy" id="52904"/>
    <lineage>
        <taxon>Eukaryota</taxon>
        <taxon>Metazoa</taxon>
        <taxon>Chordata</taxon>
        <taxon>Craniata</taxon>
        <taxon>Vertebrata</taxon>
        <taxon>Euteleostomi</taxon>
        <taxon>Actinopterygii</taxon>
        <taxon>Neopterygii</taxon>
        <taxon>Teleostei</taxon>
        <taxon>Neoteleostei</taxon>
        <taxon>Acanthomorphata</taxon>
        <taxon>Carangaria</taxon>
        <taxon>Pleuronectiformes</taxon>
        <taxon>Pleuronectoidei</taxon>
        <taxon>Scophthalmidae</taxon>
        <taxon>Scophthalmus</taxon>
    </lineage>
</organism>
<evidence type="ECO:0000259" key="6">
    <source>
        <dbReference type="PROSITE" id="PS50132"/>
    </source>
</evidence>
<name>A0A6A4RR31_SCOMX</name>
<dbReference type="InterPro" id="IPR016137">
    <property type="entry name" value="RGS"/>
</dbReference>
<evidence type="ECO:0000256" key="3">
    <source>
        <dbReference type="ARBA" id="ARBA00022741"/>
    </source>
</evidence>
<accession>A0A6A4RR31</accession>
<dbReference type="PROSITE" id="PS50132">
    <property type="entry name" value="RGS"/>
    <property type="match status" value="1"/>
</dbReference>
<dbReference type="Gene3D" id="1.10.167.10">
    <property type="entry name" value="Regulator of G-protein Signalling 4, domain 2"/>
    <property type="match status" value="2"/>
</dbReference>
<dbReference type="InterPro" id="IPR036305">
    <property type="entry name" value="RGS_sf"/>
</dbReference>
<dbReference type="GO" id="GO:0009966">
    <property type="term" value="P:regulation of signal transduction"/>
    <property type="evidence" value="ECO:0007669"/>
    <property type="project" value="TreeGrafter"/>
</dbReference>
<dbReference type="SUPFAM" id="SSF48097">
    <property type="entry name" value="Regulator of G-protein signaling, RGS"/>
    <property type="match status" value="1"/>
</dbReference>